<proteinExistence type="predicted"/>
<dbReference type="EMBL" id="SNRY01000621">
    <property type="protein sequence ID" value="KAA6338391.1"/>
    <property type="molecule type" value="Genomic_DNA"/>
</dbReference>
<feature type="region of interest" description="Disordered" evidence="1">
    <location>
        <begin position="29"/>
        <end position="52"/>
    </location>
</feature>
<protein>
    <submittedName>
        <fullName evidence="2">Uncharacterized protein</fullName>
    </submittedName>
</protein>
<dbReference type="AlphaFoldDB" id="A0A5J4RZ88"/>
<feature type="compositionally biased region" description="Polar residues" evidence="1">
    <location>
        <begin position="39"/>
        <end position="52"/>
    </location>
</feature>
<name>A0A5J4RZ88_9ZZZZ</name>
<reference evidence="2" key="1">
    <citation type="submission" date="2019-03" db="EMBL/GenBank/DDBJ databases">
        <title>Single cell metagenomics reveals metabolic interactions within the superorganism composed of flagellate Streblomastix strix and complex community of Bacteroidetes bacteria on its surface.</title>
        <authorList>
            <person name="Treitli S.C."/>
            <person name="Kolisko M."/>
            <person name="Husnik F."/>
            <person name="Keeling P."/>
            <person name="Hampl V."/>
        </authorList>
    </citation>
    <scope>NUCLEOTIDE SEQUENCE</scope>
    <source>
        <strain evidence="2">STM</strain>
    </source>
</reference>
<gene>
    <name evidence="2" type="ORF">EZS27_013592</name>
</gene>
<evidence type="ECO:0000256" key="1">
    <source>
        <dbReference type="SAM" id="MobiDB-lite"/>
    </source>
</evidence>
<comment type="caution">
    <text evidence="2">The sequence shown here is derived from an EMBL/GenBank/DDBJ whole genome shotgun (WGS) entry which is preliminary data.</text>
</comment>
<sequence length="52" mass="5763">MGCYAGESPIHLQYAGDEHKKTHFGDEVRQHKGGGKLTLSKNANNQGCSFEW</sequence>
<evidence type="ECO:0000313" key="2">
    <source>
        <dbReference type="EMBL" id="KAA6338391.1"/>
    </source>
</evidence>
<accession>A0A5J4RZ88</accession>
<organism evidence="2">
    <name type="scientific">termite gut metagenome</name>
    <dbReference type="NCBI Taxonomy" id="433724"/>
    <lineage>
        <taxon>unclassified sequences</taxon>
        <taxon>metagenomes</taxon>
        <taxon>organismal metagenomes</taxon>
    </lineage>
</organism>